<dbReference type="InterPro" id="IPR016047">
    <property type="entry name" value="M23ase_b-sheet_dom"/>
</dbReference>
<dbReference type="Pfam" id="PF01551">
    <property type="entry name" value="Peptidase_M23"/>
    <property type="match status" value="1"/>
</dbReference>
<name>F4KWP9_HALH1</name>
<dbReference type="AlphaFoldDB" id="F4KWP9"/>
<dbReference type="GO" id="GO:0004222">
    <property type="term" value="F:metalloendopeptidase activity"/>
    <property type="evidence" value="ECO:0007669"/>
    <property type="project" value="TreeGrafter"/>
</dbReference>
<organism evidence="3 4">
    <name type="scientific">Haliscomenobacter hydrossis (strain ATCC 27775 / DSM 1100 / LMG 10767 / O)</name>
    <dbReference type="NCBI Taxonomy" id="760192"/>
    <lineage>
        <taxon>Bacteria</taxon>
        <taxon>Pseudomonadati</taxon>
        <taxon>Bacteroidota</taxon>
        <taxon>Saprospiria</taxon>
        <taxon>Saprospirales</taxon>
        <taxon>Haliscomenobacteraceae</taxon>
        <taxon>Haliscomenobacter</taxon>
    </lineage>
</organism>
<dbReference type="SUPFAM" id="SSF51261">
    <property type="entry name" value="Duplicated hybrid motif"/>
    <property type="match status" value="1"/>
</dbReference>
<dbReference type="PANTHER" id="PTHR21666:SF270">
    <property type="entry name" value="MUREIN HYDROLASE ACTIVATOR ENVC"/>
    <property type="match status" value="1"/>
</dbReference>
<dbReference type="RefSeq" id="WP_013767070.1">
    <property type="nucleotide sequence ID" value="NC_015510.1"/>
</dbReference>
<accession>F4KWP9</accession>
<dbReference type="InterPro" id="IPR050570">
    <property type="entry name" value="Cell_wall_metabolism_enzyme"/>
</dbReference>
<dbReference type="STRING" id="760192.Halhy_4698"/>
<evidence type="ECO:0000259" key="2">
    <source>
        <dbReference type="Pfam" id="PF01551"/>
    </source>
</evidence>
<reference key="2">
    <citation type="submission" date="2011-04" db="EMBL/GenBank/DDBJ databases">
        <title>Complete sequence of chromosome of Haliscomenobacter hydrossis DSM 1100.</title>
        <authorList>
            <consortium name="US DOE Joint Genome Institute (JGI-PGF)"/>
            <person name="Lucas S."/>
            <person name="Han J."/>
            <person name="Lapidus A."/>
            <person name="Bruce D."/>
            <person name="Goodwin L."/>
            <person name="Pitluck S."/>
            <person name="Peters L."/>
            <person name="Kyrpides N."/>
            <person name="Mavromatis K."/>
            <person name="Ivanova N."/>
            <person name="Ovchinnikova G."/>
            <person name="Pagani I."/>
            <person name="Daligault H."/>
            <person name="Detter J.C."/>
            <person name="Han C."/>
            <person name="Land M."/>
            <person name="Hauser L."/>
            <person name="Markowitz V."/>
            <person name="Cheng J.-F."/>
            <person name="Hugenholtz P."/>
            <person name="Woyke T."/>
            <person name="Wu D."/>
            <person name="Verbarg S."/>
            <person name="Frueling A."/>
            <person name="Brambilla E."/>
            <person name="Klenk H.-P."/>
            <person name="Eisen J.A."/>
        </authorList>
    </citation>
    <scope>NUCLEOTIDE SEQUENCE</scope>
    <source>
        <strain>DSM 1100</strain>
    </source>
</reference>
<dbReference type="EMBL" id="CP002691">
    <property type="protein sequence ID" value="AEE52532.1"/>
    <property type="molecule type" value="Genomic_DNA"/>
</dbReference>
<dbReference type="Proteomes" id="UP000008461">
    <property type="component" value="Chromosome"/>
</dbReference>
<dbReference type="HOGENOM" id="CLU_029425_2_0_10"/>
<keyword evidence="1" id="KW-1133">Transmembrane helix</keyword>
<dbReference type="InterPro" id="IPR011055">
    <property type="entry name" value="Dup_hybrid_motif"/>
</dbReference>
<proteinExistence type="predicted"/>
<evidence type="ECO:0000313" key="4">
    <source>
        <dbReference type="Proteomes" id="UP000008461"/>
    </source>
</evidence>
<sequence>MGKREKFIYNIQTLRFEKVEISWLTIASRALTFLSSAVFTAFLFSIVLYKYFPSPKEKILLQEIEVMKTHYDKVVGDLQTINEEMKHLNERDAYAYRTIFGMNPVDENVWEGGVGGHDEFLSLRDLKHGGASIIHALEKVRKLKHKMVVQSKSLDTIINLANAKENMLASLPSIKPVRSDKLSKMVGLLSGFGYRIHPVYKVPRMHYGLDFTAPKGTPIQATGDGVVKKAEYHSGYGKCVIISHGYGYETLYAHMSSIEVRAGQKVKRGQQLGKVGSTGTSTAPHCHYEVHLKGKQVNPIHYVMDGLSPKEYQSLVKAAEGANQSMD</sequence>
<dbReference type="Gene3D" id="2.70.70.10">
    <property type="entry name" value="Glucose Permease (Domain IIA)"/>
    <property type="match status" value="1"/>
</dbReference>
<protein>
    <submittedName>
        <fullName evidence="3">Peptidase M23</fullName>
    </submittedName>
</protein>
<dbReference type="OrthoDB" id="9810477at2"/>
<dbReference type="eggNOG" id="COG0739">
    <property type="taxonomic scope" value="Bacteria"/>
</dbReference>
<dbReference type="FunFam" id="2.70.70.10:FF:000006">
    <property type="entry name" value="M23 family peptidase"/>
    <property type="match status" value="1"/>
</dbReference>
<feature type="domain" description="M23ase beta-sheet core" evidence="2">
    <location>
        <begin position="204"/>
        <end position="299"/>
    </location>
</feature>
<dbReference type="PANTHER" id="PTHR21666">
    <property type="entry name" value="PEPTIDASE-RELATED"/>
    <property type="match status" value="1"/>
</dbReference>
<evidence type="ECO:0000256" key="1">
    <source>
        <dbReference type="SAM" id="Phobius"/>
    </source>
</evidence>
<dbReference type="CDD" id="cd12797">
    <property type="entry name" value="M23_peptidase"/>
    <property type="match status" value="1"/>
</dbReference>
<keyword evidence="4" id="KW-1185">Reference proteome</keyword>
<evidence type="ECO:0000313" key="3">
    <source>
        <dbReference type="EMBL" id="AEE52532.1"/>
    </source>
</evidence>
<reference evidence="3 4" key="1">
    <citation type="journal article" date="2011" name="Stand. Genomic Sci.">
        <title>Complete genome sequence of Haliscomenobacter hydrossis type strain (O).</title>
        <authorList>
            <consortium name="US DOE Joint Genome Institute (JGI-PGF)"/>
            <person name="Daligault H."/>
            <person name="Lapidus A."/>
            <person name="Zeytun A."/>
            <person name="Nolan M."/>
            <person name="Lucas S."/>
            <person name="Del Rio T.G."/>
            <person name="Tice H."/>
            <person name="Cheng J.F."/>
            <person name="Tapia R."/>
            <person name="Han C."/>
            <person name="Goodwin L."/>
            <person name="Pitluck S."/>
            <person name="Liolios K."/>
            <person name="Pagani I."/>
            <person name="Ivanova N."/>
            <person name="Huntemann M."/>
            <person name="Mavromatis K."/>
            <person name="Mikhailova N."/>
            <person name="Pati A."/>
            <person name="Chen A."/>
            <person name="Palaniappan K."/>
            <person name="Land M."/>
            <person name="Hauser L."/>
            <person name="Brambilla E.M."/>
            <person name="Rohde M."/>
            <person name="Verbarg S."/>
            <person name="Goker M."/>
            <person name="Bristow J."/>
            <person name="Eisen J.A."/>
            <person name="Markowitz V."/>
            <person name="Hugenholtz P."/>
            <person name="Kyrpides N.C."/>
            <person name="Klenk H.P."/>
            <person name="Woyke T."/>
        </authorList>
    </citation>
    <scope>NUCLEOTIDE SEQUENCE [LARGE SCALE GENOMIC DNA]</scope>
    <source>
        <strain evidence="4">ATCC 27775 / DSM 1100 / LMG 10767 / O</strain>
    </source>
</reference>
<keyword evidence="1" id="KW-0812">Transmembrane</keyword>
<gene>
    <name evidence="3" type="ordered locus">Halhy_4698</name>
</gene>
<keyword evidence="1" id="KW-0472">Membrane</keyword>
<feature type="transmembrane region" description="Helical" evidence="1">
    <location>
        <begin position="21"/>
        <end position="49"/>
    </location>
</feature>
<dbReference type="KEGG" id="hhy:Halhy_4698"/>